<dbReference type="EMBL" id="AUZZ01002489">
    <property type="protein sequence ID" value="EQD60292.1"/>
    <property type="molecule type" value="Genomic_DNA"/>
</dbReference>
<sequence length="1137" mass="127377">MLHVERLVIHNFKSFKHANLQFSQGFNCIAGPNGSGKSNICDALLFAFGEQSLRRLRATNVSQLVNDSKTRSKDKDMHPTYVKAVLGGDMPVEVLRAIRNNKIVYRLNGKRVTRQELVSFLNEKGGSINETNTITQGEIGKLLSLNARERRELIDIAAGIREFDLKKETALRELDKVETKISAAQMVLNERLGFMAELESEKRQAEEYMKLSDMSKRLNYTLLMNRENEVLSAYNSTAKAYEADKKSKEGMTSRLAEIDIGISDLSEKREALSKKINESSIGASATNRLLEQLNRDIAVKESEINAVGKTVNELGEKSRQLAAEAERMTAKLAENETAIRGQEVLISKLEAQVPNAQEESTDSSETISAEYKASIDRLNSYVSMVSELENKEALGRMDIEGVEGTIKNSEGEAARLKAELDGIAKTVSTMRDDLKRLNEEKAKTLRQIQESQKKMDDVRADISKEEAGRFQVREQLALSGNAYDKIDNTLRGKIKAGFFGRVSSICGYDDKYAMAVNAAAYSRLNYFVVDTIETAEKAIEELKRSGAGRASFIPINDIRVRKQENKKDLDSLISHITYDKKFAKVAEYVFSNVYIVEEIHEAKKYGIGDARYVTLNGNLLNPSGVVTGGNMRVQVSASSLESKLKAASERIERLNGEAEASDSHIEELKKVLSGYEASIVKEETELRYLDESEQKGRAKMEELGAMVKKGHGRKDELSKSVAQINENIKKYRELVEKEKAVSKELYGRLDAALSGTGLHASKKELAKMRELRDQLEKLRIDLAGKKKESEMVTERLAEVKSEMKATADRIKALKDEGSSALHEMSKLNDDLLKLREKIKGYDDNTKGIYQEISRYEDQISKLSNEKGRISSELERINRSMLESEMKKAQSEVRLGDIRAELSTYGKYEAVDLPIEEIERELGRCKLEIERLGTINMKAPELYESRKRDVDEAQAHMKTLDGEKASIMDMINQIESRKLNVFFETLDSVNKNFVKLYSYIFQGSAGLVLDKKDDPFTSGLSIRIESGKNPVSSDRYSGGQRALMMLMLILAIQMRNPMAFYIFDEIDSALDKENSKKLSLLIKELSSRSQFVVVTHNDSMILAADTKIGISMQGGESKAVGIALVSETNGQGNAVLKE</sequence>
<dbReference type="SMART" id="SM00968">
    <property type="entry name" value="SMC_hinge"/>
    <property type="match status" value="1"/>
</dbReference>
<dbReference type="AlphaFoldDB" id="T1ASE3"/>
<gene>
    <name evidence="4" type="ORF">B2A_03741</name>
</gene>
<feature type="coiled-coil region" evidence="2">
    <location>
        <begin position="399"/>
        <end position="461"/>
    </location>
</feature>
<feature type="coiled-coil region" evidence="2">
    <location>
        <begin position="637"/>
        <end position="685"/>
    </location>
</feature>
<dbReference type="InterPro" id="IPR010935">
    <property type="entry name" value="SMC_hinge"/>
</dbReference>
<dbReference type="GO" id="GO:0051276">
    <property type="term" value="P:chromosome organization"/>
    <property type="evidence" value="ECO:0007669"/>
    <property type="project" value="InterPro"/>
</dbReference>
<feature type="domain" description="SMC hinge" evidence="3">
    <location>
        <begin position="496"/>
        <end position="606"/>
    </location>
</feature>
<dbReference type="InterPro" id="IPR027417">
    <property type="entry name" value="P-loop_NTPase"/>
</dbReference>
<evidence type="ECO:0000256" key="1">
    <source>
        <dbReference type="ARBA" id="ARBA00023054"/>
    </source>
</evidence>
<dbReference type="InterPro" id="IPR024704">
    <property type="entry name" value="SMC"/>
</dbReference>
<dbReference type="GO" id="GO:0016887">
    <property type="term" value="F:ATP hydrolysis activity"/>
    <property type="evidence" value="ECO:0007669"/>
    <property type="project" value="InterPro"/>
</dbReference>
<feature type="coiled-coil region" evidence="2">
    <location>
        <begin position="714"/>
        <end position="872"/>
    </location>
</feature>
<keyword evidence="1 2" id="KW-0175">Coiled coil</keyword>
<evidence type="ECO:0000256" key="2">
    <source>
        <dbReference type="SAM" id="Coils"/>
    </source>
</evidence>
<accession>T1ASE3</accession>
<feature type="coiled-coil region" evidence="2">
    <location>
        <begin position="160"/>
        <end position="187"/>
    </location>
</feature>
<evidence type="ECO:0000313" key="4">
    <source>
        <dbReference type="EMBL" id="EQD60292.1"/>
    </source>
</evidence>
<dbReference type="GO" id="GO:0005524">
    <property type="term" value="F:ATP binding"/>
    <property type="evidence" value="ECO:0007669"/>
    <property type="project" value="InterPro"/>
</dbReference>
<dbReference type="PANTHER" id="PTHR43977">
    <property type="entry name" value="STRUCTURAL MAINTENANCE OF CHROMOSOMES PROTEIN 3"/>
    <property type="match status" value="1"/>
</dbReference>
<dbReference type="GO" id="GO:0005694">
    <property type="term" value="C:chromosome"/>
    <property type="evidence" value="ECO:0007669"/>
    <property type="project" value="InterPro"/>
</dbReference>
<feature type="coiled-coil region" evidence="2">
    <location>
        <begin position="283"/>
        <end position="359"/>
    </location>
</feature>
<protein>
    <submittedName>
        <fullName evidence="4">Chromosome segregation protein SMC</fullName>
    </submittedName>
</protein>
<dbReference type="SUPFAM" id="SSF75553">
    <property type="entry name" value="Smc hinge domain"/>
    <property type="match status" value="1"/>
</dbReference>
<dbReference type="Gene3D" id="3.30.70.1620">
    <property type="match status" value="1"/>
</dbReference>
<dbReference type="InterPro" id="IPR036277">
    <property type="entry name" value="SMC_hinge_sf"/>
</dbReference>
<reference evidence="4" key="2">
    <citation type="journal article" date="2014" name="ISME J.">
        <title>Microbial stratification in low pH oxic and suboxic macroscopic growths along an acid mine drainage.</title>
        <authorList>
            <person name="Mendez-Garcia C."/>
            <person name="Mesa V."/>
            <person name="Sprenger R.R."/>
            <person name="Richter M."/>
            <person name="Diez M.S."/>
            <person name="Solano J."/>
            <person name="Bargiela R."/>
            <person name="Golyshina O.V."/>
            <person name="Manteca A."/>
            <person name="Ramos J.L."/>
            <person name="Gallego J.R."/>
            <person name="Llorente I."/>
            <person name="Martins Dos Santos V.A."/>
            <person name="Jensen O.N."/>
            <person name="Pelaez A.I."/>
            <person name="Sanchez J."/>
            <person name="Ferrer M."/>
        </authorList>
    </citation>
    <scope>NUCLEOTIDE SEQUENCE</scope>
</reference>
<organism evidence="4">
    <name type="scientific">mine drainage metagenome</name>
    <dbReference type="NCBI Taxonomy" id="410659"/>
    <lineage>
        <taxon>unclassified sequences</taxon>
        <taxon>metagenomes</taxon>
        <taxon>ecological metagenomes</taxon>
    </lineage>
</organism>
<dbReference type="SUPFAM" id="SSF52540">
    <property type="entry name" value="P-loop containing nucleoside triphosphate hydrolases"/>
    <property type="match status" value="1"/>
</dbReference>
<dbReference type="PIRSF" id="PIRSF005719">
    <property type="entry name" value="SMC"/>
    <property type="match status" value="1"/>
</dbReference>
<dbReference type="Gene3D" id="3.40.50.300">
    <property type="entry name" value="P-loop containing nucleotide triphosphate hydrolases"/>
    <property type="match status" value="2"/>
</dbReference>
<comment type="caution">
    <text evidence="4">The sequence shown here is derived from an EMBL/GenBank/DDBJ whole genome shotgun (WGS) entry which is preliminary data.</text>
</comment>
<reference evidence="4" key="1">
    <citation type="submission" date="2013-08" db="EMBL/GenBank/DDBJ databases">
        <authorList>
            <person name="Mendez C."/>
            <person name="Richter M."/>
            <person name="Ferrer M."/>
            <person name="Sanchez J."/>
        </authorList>
    </citation>
    <scope>NUCLEOTIDE SEQUENCE</scope>
</reference>
<proteinExistence type="predicted"/>
<dbReference type="InterPro" id="IPR003395">
    <property type="entry name" value="RecF/RecN/SMC_N"/>
</dbReference>
<dbReference type="Gene3D" id="1.20.1060.20">
    <property type="match status" value="1"/>
</dbReference>
<evidence type="ECO:0000259" key="3">
    <source>
        <dbReference type="SMART" id="SM00968"/>
    </source>
</evidence>
<dbReference type="Pfam" id="PF06470">
    <property type="entry name" value="SMC_hinge"/>
    <property type="match status" value="1"/>
</dbReference>
<name>T1ASE3_9ZZZZ</name>
<dbReference type="Pfam" id="PF02463">
    <property type="entry name" value="SMC_N"/>
    <property type="match status" value="1"/>
</dbReference>